<dbReference type="EnsemblMetazoa" id="XM_038210170.1">
    <property type="protein sequence ID" value="XP_038066098.1"/>
    <property type="gene ID" value="LOC119736153"/>
</dbReference>
<keyword evidence="3" id="KW-1185">Reference proteome</keyword>
<accession>A0A914AR14</accession>
<evidence type="ECO:0000313" key="3">
    <source>
        <dbReference type="Proteomes" id="UP000887568"/>
    </source>
</evidence>
<feature type="signal peptide" evidence="1">
    <location>
        <begin position="1"/>
        <end position="18"/>
    </location>
</feature>
<evidence type="ECO:0000313" key="2">
    <source>
        <dbReference type="EnsemblMetazoa" id="XP_038066098.1"/>
    </source>
</evidence>
<keyword evidence="1" id="KW-0732">Signal</keyword>
<feature type="chain" id="PRO_5037575397" evidence="1">
    <location>
        <begin position="19"/>
        <end position="163"/>
    </location>
</feature>
<sequence length="163" mass="18413">MLMGVLFLLFLTSQEVSGFWKNGSKDPTYSHLGFYQKNLTCDDAGTTCQLCYTAHGHDGKAYLHGIQYTTEPYKLEFTSLAGRYDNKYSIIQDDPNQTFRLCSELQMEYSPMRDRKLVICLDTRFPSGVVVPETCASPIAVTSLHVNYGDTEMRGQQVLVCKP</sequence>
<proteinExistence type="predicted"/>
<dbReference type="Proteomes" id="UP000887568">
    <property type="component" value="Unplaced"/>
</dbReference>
<organism evidence="2 3">
    <name type="scientific">Patiria miniata</name>
    <name type="common">Bat star</name>
    <name type="synonym">Asterina miniata</name>
    <dbReference type="NCBI Taxonomy" id="46514"/>
    <lineage>
        <taxon>Eukaryota</taxon>
        <taxon>Metazoa</taxon>
        <taxon>Echinodermata</taxon>
        <taxon>Eleutherozoa</taxon>
        <taxon>Asterozoa</taxon>
        <taxon>Asteroidea</taxon>
        <taxon>Valvatacea</taxon>
        <taxon>Valvatida</taxon>
        <taxon>Asterinidae</taxon>
        <taxon>Patiria</taxon>
    </lineage>
</organism>
<reference evidence="2" key="1">
    <citation type="submission" date="2022-11" db="UniProtKB">
        <authorList>
            <consortium name="EnsemblMetazoa"/>
        </authorList>
    </citation>
    <scope>IDENTIFICATION</scope>
</reference>
<dbReference type="GeneID" id="119736153"/>
<dbReference type="AlphaFoldDB" id="A0A914AR14"/>
<dbReference type="OrthoDB" id="10125068at2759"/>
<protein>
    <submittedName>
        <fullName evidence="2">Uncharacterized protein</fullName>
    </submittedName>
</protein>
<evidence type="ECO:0000256" key="1">
    <source>
        <dbReference type="SAM" id="SignalP"/>
    </source>
</evidence>
<name>A0A914AR14_PATMI</name>
<dbReference type="RefSeq" id="XP_038066098.1">
    <property type="nucleotide sequence ID" value="XM_038210170.1"/>
</dbReference>